<protein>
    <submittedName>
        <fullName evidence="3">Fatty acid desaturase</fullName>
    </submittedName>
</protein>
<dbReference type="InterPro" id="IPR005804">
    <property type="entry name" value="FA_desaturase_dom"/>
</dbReference>
<sequence>MDKVKRPVFQRPKPDDFYMKLHREVEETVLKNDYFHKLNIAKAFLFVAMYFGFYACILLFGSNTALLFFFYILLGFTTIMLFINAFHDAAHGALFKKPKYNHAFMYVLELFGTNNWLWQKRHIGLHHPLPNVPDWDIDIKQSDIIRIFPNSTLLNAHKYQHIYMWFIYPLYTLNWLYLRDFKDFFGNKDNYVKQLTKIPTVEFYKLFAAKIFNLCYLLILPILLLPQPWYVILGAWFVYHFSASALGVIALVSTHVDEDAAFPIAPEDGKFQTTWAEHQMIVTKDFSADSTLANFIYGGFTHHVAHHLFPAVAHTYYPHITPIIKKYAKEYDLPYTCYPFTHAVRSHFRLLKNCGHPENILRTGEL</sequence>
<keyword evidence="1" id="KW-1133">Transmembrane helix</keyword>
<keyword evidence="1" id="KW-0472">Membrane</keyword>
<comment type="caution">
    <text evidence="3">The sequence shown here is derived from an EMBL/GenBank/DDBJ whole genome shotgun (WGS) entry which is preliminary data.</text>
</comment>
<dbReference type="AlphaFoldDB" id="A0A7Y9C4H3"/>
<name>A0A7Y9C4H3_9FLAO</name>
<feature type="domain" description="Fatty acid desaturase" evidence="2">
    <location>
        <begin position="66"/>
        <end position="338"/>
    </location>
</feature>
<feature type="transmembrane region" description="Helical" evidence="1">
    <location>
        <begin position="99"/>
        <end position="118"/>
    </location>
</feature>
<dbReference type="PANTHER" id="PTHR19353:SF19">
    <property type="entry name" value="DELTA(5) FATTY ACID DESATURASE C-RELATED"/>
    <property type="match status" value="1"/>
</dbReference>
<feature type="transmembrane region" description="Helical" evidence="1">
    <location>
        <begin position="66"/>
        <end position="87"/>
    </location>
</feature>
<dbReference type="InterPro" id="IPR012171">
    <property type="entry name" value="Fatty_acid_desaturase"/>
</dbReference>
<dbReference type="RefSeq" id="WP_176004142.1">
    <property type="nucleotide sequence ID" value="NZ_JABWMI010000001.1"/>
</dbReference>
<proteinExistence type="predicted"/>
<dbReference type="PANTHER" id="PTHR19353">
    <property type="entry name" value="FATTY ACID DESATURASE 2"/>
    <property type="match status" value="1"/>
</dbReference>
<dbReference type="GO" id="GO:0008610">
    <property type="term" value="P:lipid biosynthetic process"/>
    <property type="evidence" value="ECO:0007669"/>
    <property type="project" value="UniProtKB-ARBA"/>
</dbReference>
<keyword evidence="4" id="KW-1185">Reference proteome</keyword>
<feature type="transmembrane region" description="Helical" evidence="1">
    <location>
        <begin position="229"/>
        <end position="252"/>
    </location>
</feature>
<evidence type="ECO:0000259" key="2">
    <source>
        <dbReference type="Pfam" id="PF00487"/>
    </source>
</evidence>
<reference evidence="3 4" key="1">
    <citation type="submission" date="2020-07" db="EMBL/GenBank/DDBJ databases">
        <authorList>
            <person name="Sun Q."/>
        </authorList>
    </citation>
    <scope>NUCLEOTIDE SEQUENCE [LARGE SCALE GENOMIC DNA]</scope>
    <source>
        <strain evidence="3 4">MAH-1</strain>
    </source>
</reference>
<dbReference type="GO" id="GO:0016020">
    <property type="term" value="C:membrane"/>
    <property type="evidence" value="ECO:0007669"/>
    <property type="project" value="TreeGrafter"/>
</dbReference>
<evidence type="ECO:0000256" key="1">
    <source>
        <dbReference type="SAM" id="Phobius"/>
    </source>
</evidence>
<dbReference type="Pfam" id="PF00487">
    <property type="entry name" value="FA_desaturase"/>
    <property type="match status" value="1"/>
</dbReference>
<feature type="transmembrane region" description="Helical" evidence="1">
    <location>
        <begin position="203"/>
        <end position="223"/>
    </location>
</feature>
<feature type="transmembrane region" description="Helical" evidence="1">
    <location>
        <begin position="40"/>
        <end position="60"/>
    </location>
</feature>
<evidence type="ECO:0000313" key="3">
    <source>
        <dbReference type="EMBL" id="NYA69319.1"/>
    </source>
</evidence>
<dbReference type="EMBL" id="JACBJI010000001">
    <property type="protein sequence ID" value="NYA69319.1"/>
    <property type="molecule type" value="Genomic_DNA"/>
</dbReference>
<evidence type="ECO:0000313" key="4">
    <source>
        <dbReference type="Proteomes" id="UP000535020"/>
    </source>
</evidence>
<dbReference type="GO" id="GO:0016717">
    <property type="term" value="F:oxidoreductase activity, acting on paired donors, with oxidation of a pair of donors resulting in the reduction of molecular oxygen to two molecules of water"/>
    <property type="evidence" value="ECO:0007669"/>
    <property type="project" value="TreeGrafter"/>
</dbReference>
<dbReference type="Proteomes" id="UP000535020">
    <property type="component" value="Unassembled WGS sequence"/>
</dbReference>
<gene>
    <name evidence="3" type="ORF">HZF10_00190</name>
</gene>
<feature type="transmembrane region" description="Helical" evidence="1">
    <location>
        <begin position="162"/>
        <end position="178"/>
    </location>
</feature>
<organism evidence="3 4">
    <name type="scientific">Flavobacterium agri</name>
    <dbReference type="NCBI Taxonomy" id="2743471"/>
    <lineage>
        <taxon>Bacteria</taxon>
        <taxon>Pseudomonadati</taxon>
        <taxon>Bacteroidota</taxon>
        <taxon>Flavobacteriia</taxon>
        <taxon>Flavobacteriales</taxon>
        <taxon>Flavobacteriaceae</taxon>
        <taxon>Flavobacterium</taxon>
    </lineage>
</organism>
<keyword evidence="1" id="KW-0812">Transmembrane</keyword>
<accession>A0A7Y9C4H3</accession>